<sequence>VQRWQTTAPGAPTTHCSGSLTEEFALIPEVVLGRSTVCLYFPSCCFVPKQLNTLISSLSNDWNAAHDELIIRQFDLFLMATNSHTHVHNVVGDDRITSDNHYAIAMTGPQDLRVD</sequence>
<evidence type="ECO:0000313" key="2">
    <source>
        <dbReference type="Proteomes" id="UP001151760"/>
    </source>
</evidence>
<reference evidence="1" key="2">
    <citation type="submission" date="2022-01" db="EMBL/GenBank/DDBJ databases">
        <authorList>
            <person name="Yamashiro T."/>
            <person name="Shiraishi A."/>
            <person name="Satake H."/>
            <person name="Nakayama K."/>
        </authorList>
    </citation>
    <scope>NUCLEOTIDE SEQUENCE</scope>
</reference>
<keyword evidence="2" id="KW-1185">Reference proteome</keyword>
<gene>
    <name evidence="1" type="ORF">Tco_0925403</name>
</gene>
<proteinExistence type="predicted"/>
<dbReference type="Proteomes" id="UP001151760">
    <property type="component" value="Unassembled WGS sequence"/>
</dbReference>
<name>A0ABQ5D7R6_9ASTR</name>
<evidence type="ECO:0000313" key="1">
    <source>
        <dbReference type="EMBL" id="GJT34984.1"/>
    </source>
</evidence>
<protein>
    <submittedName>
        <fullName evidence="1">Uncharacterized protein</fullName>
    </submittedName>
</protein>
<feature type="non-terminal residue" evidence="1">
    <location>
        <position position="1"/>
    </location>
</feature>
<comment type="caution">
    <text evidence="1">The sequence shown here is derived from an EMBL/GenBank/DDBJ whole genome shotgun (WGS) entry which is preliminary data.</text>
</comment>
<dbReference type="EMBL" id="BQNB010015012">
    <property type="protein sequence ID" value="GJT34984.1"/>
    <property type="molecule type" value="Genomic_DNA"/>
</dbReference>
<organism evidence="1 2">
    <name type="scientific">Tanacetum coccineum</name>
    <dbReference type="NCBI Taxonomy" id="301880"/>
    <lineage>
        <taxon>Eukaryota</taxon>
        <taxon>Viridiplantae</taxon>
        <taxon>Streptophyta</taxon>
        <taxon>Embryophyta</taxon>
        <taxon>Tracheophyta</taxon>
        <taxon>Spermatophyta</taxon>
        <taxon>Magnoliopsida</taxon>
        <taxon>eudicotyledons</taxon>
        <taxon>Gunneridae</taxon>
        <taxon>Pentapetalae</taxon>
        <taxon>asterids</taxon>
        <taxon>campanulids</taxon>
        <taxon>Asterales</taxon>
        <taxon>Asteraceae</taxon>
        <taxon>Asteroideae</taxon>
        <taxon>Anthemideae</taxon>
        <taxon>Anthemidinae</taxon>
        <taxon>Tanacetum</taxon>
    </lineage>
</organism>
<reference evidence="1" key="1">
    <citation type="journal article" date="2022" name="Int. J. Mol. Sci.">
        <title>Draft Genome of Tanacetum Coccineum: Genomic Comparison of Closely Related Tanacetum-Family Plants.</title>
        <authorList>
            <person name="Yamashiro T."/>
            <person name="Shiraishi A."/>
            <person name="Nakayama K."/>
            <person name="Satake H."/>
        </authorList>
    </citation>
    <scope>NUCLEOTIDE SEQUENCE</scope>
</reference>
<accession>A0ABQ5D7R6</accession>